<comment type="caution">
    <text evidence="1">The sequence shown here is derived from an EMBL/GenBank/DDBJ whole genome shotgun (WGS) entry which is preliminary data.</text>
</comment>
<dbReference type="AlphaFoldDB" id="A0A6L7GR20"/>
<keyword evidence="2" id="KW-1185">Reference proteome</keyword>
<dbReference type="GO" id="GO:0016787">
    <property type="term" value="F:hydrolase activity"/>
    <property type="evidence" value="ECO:0007669"/>
    <property type="project" value="UniProtKB-KW"/>
</dbReference>
<name>A0A6L7GR20_9ACTN</name>
<dbReference type="EMBL" id="WMBR01000003">
    <property type="protein sequence ID" value="MXP22336.1"/>
    <property type="molecule type" value="Genomic_DNA"/>
</dbReference>
<dbReference type="SUPFAM" id="SSF53474">
    <property type="entry name" value="alpha/beta-Hydrolases"/>
    <property type="match status" value="1"/>
</dbReference>
<reference evidence="1 2" key="1">
    <citation type="submission" date="2019-11" db="EMBL/GenBank/DDBJ databases">
        <title>Gordonia sp. nov., a novel actinobacterium isolated from mangrove soil in Hainan.</title>
        <authorList>
            <person name="Huang X."/>
            <person name="Xie Y."/>
            <person name="Chu X."/>
            <person name="Xiao K."/>
        </authorList>
    </citation>
    <scope>NUCLEOTIDE SEQUENCE [LARGE SCALE GENOMIC DNA]</scope>
    <source>
        <strain evidence="1 2">HNM0687</strain>
    </source>
</reference>
<dbReference type="Gene3D" id="3.40.50.1820">
    <property type="entry name" value="alpha/beta hydrolase"/>
    <property type="match status" value="1"/>
</dbReference>
<keyword evidence="1" id="KW-0378">Hydrolase</keyword>
<accession>A0A6L7GR20</accession>
<dbReference type="RefSeq" id="WP_160902493.1">
    <property type="nucleotide sequence ID" value="NZ_CP102850.1"/>
</dbReference>
<proteinExistence type="predicted"/>
<organism evidence="1 2">
    <name type="scientific">Gordonia mangrovi</name>
    <dbReference type="NCBI Taxonomy" id="2665643"/>
    <lineage>
        <taxon>Bacteria</taxon>
        <taxon>Bacillati</taxon>
        <taxon>Actinomycetota</taxon>
        <taxon>Actinomycetes</taxon>
        <taxon>Mycobacteriales</taxon>
        <taxon>Gordoniaceae</taxon>
        <taxon>Gordonia</taxon>
    </lineage>
</organism>
<sequence>MPAPCPSDPAVSRTLVAIPGTGSDADFIHRAFGPAAAHHGLTLVALDPSADLVDGHLRRLDEIAATSGPPLVGGVSIGAAIALAWALDNDCAGVWAALPAWSGDPALAPAAFSAAATAAALATDGLEPTIATMSASSPPWLAAELSRSWRALYPALGSQLAQAARFHAPTVTEIATLTAPLAVTAAVDDPVHPVAVGRSWAAAAPRSAVTELTLDDWGDDPSTLGFSCARGWQTIR</sequence>
<evidence type="ECO:0000313" key="2">
    <source>
        <dbReference type="Proteomes" id="UP000475545"/>
    </source>
</evidence>
<evidence type="ECO:0000313" key="1">
    <source>
        <dbReference type="EMBL" id="MXP22336.1"/>
    </source>
</evidence>
<dbReference type="Proteomes" id="UP000475545">
    <property type="component" value="Unassembled WGS sequence"/>
</dbReference>
<dbReference type="InterPro" id="IPR029058">
    <property type="entry name" value="AB_hydrolase_fold"/>
</dbReference>
<protein>
    <submittedName>
        <fullName evidence="1">Alpha/beta hydrolase</fullName>
    </submittedName>
</protein>
<gene>
    <name evidence="1" type="ORF">GIY30_13410</name>
</gene>